<dbReference type="GO" id="GO:1990002">
    <property type="term" value="F:methylglyoxal reductase (NADPH) (acetol producing) activity"/>
    <property type="evidence" value="ECO:0007669"/>
    <property type="project" value="TreeGrafter"/>
</dbReference>
<dbReference type="Gene3D" id="3.20.20.100">
    <property type="entry name" value="NADP-dependent oxidoreductase domain"/>
    <property type="match status" value="1"/>
</dbReference>
<dbReference type="PRINTS" id="PR00069">
    <property type="entry name" value="ALDKETRDTASE"/>
</dbReference>
<feature type="active site" description="Proton donor" evidence="4">
    <location>
        <position position="45"/>
    </location>
</feature>
<sequence>MPDKVARYRPLVMVLCFFPDAESAVELITHSLNCGYRHIDTARKYGSEKWVGEAIRTNRVPREDIWITTKVTEENANADDFARSVETSLKTLDVTYVDLLLIHWPQPNVPLEETLGALAKTKREGLAKNIGVSNFTVSLLDEAMNKCPEPIFTNQIEYHAYIRQDKLLAACFRHNLLVTCHVPLARGALLRDPVISKIAKLHDRTPAQIALKWLVQQPGIVVVPRALEARHIEENIDIFDFELGEKEMGHISELQSNNLRVVNPPERSPEWDKE</sequence>
<dbReference type="PIRSF" id="PIRSF000097">
    <property type="entry name" value="AKR"/>
    <property type="match status" value="1"/>
</dbReference>
<dbReference type="GO" id="GO:0051596">
    <property type="term" value="P:methylglyoxal catabolic process"/>
    <property type="evidence" value="ECO:0007669"/>
    <property type="project" value="TreeGrafter"/>
</dbReference>
<dbReference type="PANTHER" id="PTHR43827:SF3">
    <property type="entry name" value="NADP-DEPENDENT OXIDOREDUCTASE DOMAIN-CONTAINING PROTEIN"/>
    <property type="match status" value="1"/>
</dbReference>
<proteinExistence type="inferred from homology"/>
<dbReference type="AlphaFoldDB" id="E7C3C6"/>
<dbReference type="InterPro" id="IPR036812">
    <property type="entry name" value="NAD(P)_OxRdtase_dom_sf"/>
</dbReference>
<evidence type="ECO:0000256" key="3">
    <source>
        <dbReference type="ARBA" id="ARBA00023002"/>
    </source>
</evidence>
<comment type="similarity">
    <text evidence="1">Belongs to the aldo/keto reductase family.</text>
</comment>
<dbReference type="EMBL" id="GU567970">
    <property type="protein sequence ID" value="ADI21950.1"/>
    <property type="molecule type" value="Genomic_DNA"/>
</dbReference>
<dbReference type="Pfam" id="PF00248">
    <property type="entry name" value="Aldo_ket_red"/>
    <property type="match status" value="1"/>
</dbReference>
<evidence type="ECO:0000256" key="6">
    <source>
        <dbReference type="PIRSR" id="PIRSR000097-3"/>
    </source>
</evidence>
<protein>
    <submittedName>
        <fullName evidence="8">Aldo/keto reductases, related to diketogulonate reductase</fullName>
    </submittedName>
</protein>
<evidence type="ECO:0000256" key="4">
    <source>
        <dbReference type="PIRSR" id="PIRSR000097-1"/>
    </source>
</evidence>
<keyword evidence="2" id="KW-0521">NADP</keyword>
<dbReference type="PROSITE" id="PS00798">
    <property type="entry name" value="ALDOKETO_REDUCTASE_1"/>
    <property type="match status" value="1"/>
</dbReference>
<dbReference type="PROSITE" id="PS00062">
    <property type="entry name" value="ALDOKETO_REDUCTASE_2"/>
    <property type="match status" value="1"/>
</dbReference>
<evidence type="ECO:0000259" key="7">
    <source>
        <dbReference type="Pfam" id="PF00248"/>
    </source>
</evidence>
<dbReference type="InterPro" id="IPR018170">
    <property type="entry name" value="Aldo/ket_reductase_CS"/>
</dbReference>
<dbReference type="PANTHER" id="PTHR43827">
    <property type="entry name" value="2,5-DIKETO-D-GLUCONIC ACID REDUCTASE"/>
    <property type="match status" value="1"/>
</dbReference>
<accession>E7C3C6</accession>
<evidence type="ECO:0000256" key="2">
    <source>
        <dbReference type="ARBA" id="ARBA00022857"/>
    </source>
</evidence>
<evidence type="ECO:0000313" key="8">
    <source>
        <dbReference type="EMBL" id="ADI21950.1"/>
    </source>
</evidence>
<evidence type="ECO:0000256" key="1">
    <source>
        <dbReference type="ARBA" id="ARBA00007905"/>
    </source>
</evidence>
<keyword evidence="3" id="KW-0560">Oxidoreductase</keyword>
<feature type="site" description="Lowers pKa of active site Tyr" evidence="6">
    <location>
        <position position="70"/>
    </location>
</feature>
<evidence type="ECO:0000256" key="5">
    <source>
        <dbReference type="PIRSR" id="PIRSR000097-2"/>
    </source>
</evidence>
<feature type="binding site" evidence="5">
    <location>
        <position position="103"/>
    </location>
    <ligand>
        <name>substrate</name>
    </ligand>
</feature>
<organism evidence="8">
    <name type="scientific">uncultured nuHF2 cluster bacterium HF0130_29D04</name>
    <dbReference type="NCBI Taxonomy" id="723587"/>
    <lineage>
        <taxon>Bacteria</taxon>
        <taxon>environmental samples</taxon>
    </lineage>
</organism>
<dbReference type="InterPro" id="IPR020471">
    <property type="entry name" value="AKR"/>
</dbReference>
<name>E7C3C6_9BACT</name>
<dbReference type="InterPro" id="IPR023210">
    <property type="entry name" value="NADP_OxRdtase_dom"/>
</dbReference>
<feature type="domain" description="NADP-dependent oxidoreductase" evidence="7">
    <location>
        <begin position="20"/>
        <end position="254"/>
    </location>
</feature>
<dbReference type="SUPFAM" id="SSF51430">
    <property type="entry name" value="NAD(P)-linked oxidoreductase"/>
    <property type="match status" value="1"/>
</dbReference>
<reference evidence="8" key="1">
    <citation type="submission" date="2010-01" db="EMBL/GenBank/DDBJ databases">
        <title>Genome fragments of uncultured bacteria from the North Pacific subtropical Gyre.</title>
        <authorList>
            <person name="Pham V.D."/>
            <person name="Delong E.F."/>
        </authorList>
    </citation>
    <scope>NUCLEOTIDE SEQUENCE</scope>
</reference>